<dbReference type="Pfam" id="PF00892">
    <property type="entry name" value="EamA"/>
    <property type="match status" value="2"/>
</dbReference>
<dbReference type="InterPro" id="IPR050638">
    <property type="entry name" value="AA-Vitamin_Transporters"/>
</dbReference>
<dbReference type="InterPro" id="IPR037185">
    <property type="entry name" value="EmrE-like"/>
</dbReference>
<keyword evidence="9" id="KW-1185">Reference proteome</keyword>
<comment type="similarity">
    <text evidence="2">Belongs to the EamA transporter family.</text>
</comment>
<evidence type="ECO:0000313" key="9">
    <source>
        <dbReference type="Proteomes" id="UP000587991"/>
    </source>
</evidence>
<dbReference type="PANTHER" id="PTHR32322:SF2">
    <property type="entry name" value="EAMA DOMAIN-CONTAINING PROTEIN"/>
    <property type="match status" value="1"/>
</dbReference>
<comment type="caution">
    <text evidence="8">The sequence shown here is derived from an EMBL/GenBank/DDBJ whole genome shotgun (WGS) entry which is preliminary data.</text>
</comment>
<feature type="domain" description="EamA" evidence="7">
    <location>
        <begin position="140"/>
        <end position="266"/>
    </location>
</feature>
<evidence type="ECO:0000259" key="7">
    <source>
        <dbReference type="Pfam" id="PF00892"/>
    </source>
</evidence>
<evidence type="ECO:0000256" key="5">
    <source>
        <dbReference type="ARBA" id="ARBA00023136"/>
    </source>
</evidence>
<feature type="transmembrane region" description="Helical" evidence="6">
    <location>
        <begin position="107"/>
        <end position="126"/>
    </location>
</feature>
<evidence type="ECO:0000256" key="1">
    <source>
        <dbReference type="ARBA" id="ARBA00004141"/>
    </source>
</evidence>
<feature type="transmembrane region" description="Helical" evidence="6">
    <location>
        <begin position="55"/>
        <end position="75"/>
    </location>
</feature>
<keyword evidence="4 6" id="KW-1133">Transmembrane helix</keyword>
<organism evidence="8 9">
    <name type="scientific">Leeia aquatica</name>
    <dbReference type="NCBI Taxonomy" id="2725557"/>
    <lineage>
        <taxon>Bacteria</taxon>
        <taxon>Pseudomonadati</taxon>
        <taxon>Pseudomonadota</taxon>
        <taxon>Betaproteobacteria</taxon>
        <taxon>Neisseriales</taxon>
        <taxon>Leeiaceae</taxon>
        <taxon>Leeia</taxon>
    </lineage>
</organism>
<evidence type="ECO:0000256" key="6">
    <source>
        <dbReference type="SAM" id="Phobius"/>
    </source>
</evidence>
<dbReference type="GO" id="GO:0016020">
    <property type="term" value="C:membrane"/>
    <property type="evidence" value="ECO:0007669"/>
    <property type="project" value="UniProtKB-SubCell"/>
</dbReference>
<sequence length="279" mass="30422">MVLSMLLSGTIGWAVTVSGHPPATVVLFRCLIGALALACWLLLRRQWQPLSRAALGWILLGGLALSLNWLALFSAYRYSSLSVVTLVYHLQPLLLLILAARWQGERLPAGIWGSLLLALSGVLLTCDLNPGDWQHTQWQGPLLAALAALLYALATLLIRQVKQVPPAQIATLQLGFSGVMFLPAAAGLSTMALAASLPVLLILGLVHTAGMYLLMYRAFQRLTAAEIAMLSYLYPVTTLLVDRQVFHVQLHTGQWLGVALILLALLRQQQLQRKARPQA</sequence>
<feature type="domain" description="EamA" evidence="7">
    <location>
        <begin position="3"/>
        <end position="125"/>
    </location>
</feature>
<reference evidence="8 9" key="1">
    <citation type="submission" date="2020-04" db="EMBL/GenBank/DDBJ databases">
        <title>Draft genome of Leeia sp. IMCC25680.</title>
        <authorList>
            <person name="Song J."/>
            <person name="Cho J.-C."/>
        </authorList>
    </citation>
    <scope>NUCLEOTIDE SEQUENCE [LARGE SCALE GENOMIC DNA]</scope>
    <source>
        <strain evidence="8 9">IMCC25680</strain>
    </source>
</reference>
<dbReference type="SUPFAM" id="SSF103481">
    <property type="entry name" value="Multidrug resistance efflux transporter EmrE"/>
    <property type="match status" value="2"/>
</dbReference>
<feature type="transmembrane region" description="Helical" evidence="6">
    <location>
        <begin position="138"/>
        <end position="158"/>
    </location>
</feature>
<evidence type="ECO:0000313" key="8">
    <source>
        <dbReference type="EMBL" id="NLR76560.1"/>
    </source>
</evidence>
<feature type="transmembrane region" description="Helical" evidence="6">
    <location>
        <begin position="170"/>
        <end position="189"/>
    </location>
</feature>
<evidence type="ECO:0000256" key="3">
    <source>
        <dbReference type="ARBA" id="ARBA00022692"/>
    </source>
</evidence>
<dbReference type="InterPro" id="IPR000620">
    <property type="entry name" value="EamA_dom"/>
</dbReference>
<keyword evidence="3 6" id="KW-0812">Transmembrane</keyword>
<feature type="transmembrane region" description="Helical" evidence="6">
    <location>
        <begin position="81"/>
        <end position="100"/>
    </location>
</feature>
<feature type="transmembrane region" description="Helical" evidence="6">
    <location>
        <begin position="222"/>
        <end position="240"/>
    </location>
</feature>
<dbReference type="EMBL" id="JABAIM010000004">
    <property type="protein sequence ID" value="NLR76560.1"/>
    <property type="molecule type" value="Genomic_DNA"/>
</dbReference>
<name>A0A847RZM9_9NEIS</name>
<accession>A0A847RZM9</accession>
<feature type="transmembrane region" description="Helical" evidence="6">
    <location>
        <begin position="195"/>
        <end position="215"/>
    </location>
</feature>
<protein>
    <submittedName>
        <fullName evidence="8">DMT family transporter</fullName>
    </submittedName>
</protein>
<feature type="transmembrane region" description="Helical" evidence="6">
    <location>
        <begin position="246"/>
        <end position="266"/>
    </location>
</feature>
<keyword evidence="5 6" id="KW-0472">Membrane</keyword>
<proteinExistence type="inferred from homology"/>
<dbReference type="PANTHER" id="PTHR32322">
    <property type="entry name" value="INNER MEMBRANE TRANSPORTER"/>
    <property type="match status" value="1"/>
</dbReference>
<feature type="transmembrane region" description="Helical" evidence="6">
    <location>
        <begin position="24"/>
        <end position="43"/>
    </location>
</feature>
<dbReference type="Proteomes" id="UP000587991">
    <property type="component" value="Unassembled WGS sequence"/>
</dbReference>
<evidence type="ECO:0000256" key="4">
    <source>
        <dbReference type="ARBA" id="ARBA00022989"/>
    </source>
</evidence>
<evidence type="ECO:0000256" key="2">
    <source>
        <dbReference type="ARBA" id="ARBA00007362"/>
    </source>
</evidence>
<gene>
    <name evidence="8" type="ORF">HF682_15440</name>
</gene>
<comment type="subcellular location">
    <subcellularLocation>
        <location evidence="1">Membrane</location>
        <topology evidence="1">Multi-pass membrane protein</topology>
    </subcellularLocation>
</comment>
<dbReference type="AlphaFoldDB" id="A0A847RZM9"/>